<reference evidence="2 3" key="1">
    <citation type="submission" date="2020-11" db="EMBL/GenBank/DDBJ databases">
        <title>Algicoccus daihaiensis sp.nov., isolated from Daihai Lake in Inner Mongolia.</title>
        <authorList>
            <person name="Kai J."/>
        </authorList>
    </citation>
    <scope>NUCLEOTIDE SEQUENCE [LARGE SCALE GENOMIC DNA]</scope>
    <source>
        <strain evidence="3">f23</strain>
    </source>
</reference>
<sequence>MAATVNAVIVGADRLGNIPDLLGTHNIRIIHHVSGRDPAHQRRTLQLPSGTELVILLTDFLGHNVMKSFRQAAQRSGARVMACRRSVCAMQQALEQSGLCARLEPAKDICKQCPKRRR</sequence>
<proteinExistence type="inferred from homology"/>
<evidence type="ECO:0000313" key="2">
    <source>
        <dbReference type="EMBL" id="UOD51638.1"/>
    </source>
</evidence>
<dbReference type="Pfam" id="PF10087">
    <property type="entry name" value="DUF2325"/>
    <property type="match status" value="1"/>
</dbReference>
<dbReference type="InterPro" id="IPR016772">
    <property type="entry name" value="UCP020408"/>
</dbReference>
<dbReference type="EMBL" id="CP063982">
    <property type="protein sequence ID" value="UOD51638.1"/>
    <property type="molecule type" value="Genomic_DNA"/>
</dbReference>
<gene>
    <name evidence="2" type="ORF">DHf2319_08790</name>
</gene>
<name>A0ABY4ANM3_9BURK</name>
<comment type="similarity">
    <text evidence="1">Belongs to the UPF0751 family.</text>
</comment>
<accession>A0ABY4ANM3</accession>
<dbReference type="Proteomes" id="UP000831607">
    <property type="component" value="Chromosome"/>
</dbReference>
<dbReference type="PIRSF" id="PIRSF020408">
    <property type="entry name" value="UCP020408"/>
    <property type="match status" value="1"/>
</dbReference>
<evidence type="ECO:0000256" key="1">
    <source>
        <dbReference type="ARBA" id="ARBA00007189"/>
    </source>
</evidence>
<evidence type="ECO:0000313" key="3">
    <source>
        <dbReference type="Proteomes" id="UP000831607"/>
    </source>
</evidence>
<keyword evidence="3" id="KW-1185">Reference proteome</keyword>
<organism evidence="2 3">
    <name type="scientific">Orrella daihaiensis</name>
    <dbReference type="NCBI Taxonomy" id="2782176"/>
    <lineage>
        <taxon>Bacteria</taxon>
        <taxon>Pseudomonadati</taxon>
        <taxon>Pseudomonadota</taxon>
        <taxon>Betaproteobacteria</taxon>
        <taxon>Burkholderiales</taxon>
        <taxon>Alcaligenaceae</taxon>
        <taxon>Orrella</taxon>
    </lineage>
</organism>
<protein>
    <submittedName>
        <fullName evidence="2">DUF2325 domain-containing protein</fullName>
    </submittedName>
</protein>